<dbReference type="Pfam" id="PF14417">
    <property type="entry name" value="MEDS"/>
    <property type="match status" value="1"/>
</dbReference>
<keyword evidence="6" id="KW-0418">Kinase</keyword>
<gene>
    <name evidence="11" type="ORF">SAMN02745124_00045</name>
</gene>
<proteinExistence type="predicted"/>
<dbReference type="PROSITE" id="PS50109">
    <property type="entry name" value="HIS_KIN"/>
    <property type="match status" value="1"/>
</dbReference>
<protein>
    <recommendedName>
        <fullName evidence="2">histidine kinase</fullName>
        <ecNumber evidence="2">2.7.13.3</ecNumber>
    </recommendedName>
</protein>
<dbReference type="PRINTS" id="PR00344">
    <property type="entry name" value="BCTRLSENSOR"/>
</dbReference>
<dbReference type="InterPro" id="IPR000700">
    <property type="entry name" value="PAS-assoc_C"/>
</dbReference>
<dbReference type="STRING" id="1121409.SAMN02745124_00045"/>
<keyword evidence="12" id="KW-1185">Reference proteome</keyword>
<dbReference type="PANTHER" id="PTHR43065">
    <property type="entry name" value="SENSOR HISTIDINE KINASE"/>
    <property type="match status" value="1"/>
</dbReference>
<dbReference type="Gene3D" id="1.10.287.130">
    <property type="match status" value="1"/>
</dbReference>
<comment type="catalytic activity">
    <reaction evidence="1">
        <text>ATP + protein L-histidine = ADP + protein N-phospho-L-histidine.</text>
        <dbReference type="EC" id="2.7.13.3"/>
    </reaction>
</comment>
<reference evidence="11 12" key="1">
    <citation type="submission" date="2016-11" db="EMBL/GenBank/DDBJ databases">
        <authorList>
            <person name="Jaros S."/>
            <person name="Januszkiewicz K."/>
            <person name="Wedrychowicz H."/>
        </authorList>
    </citation>
    <scope>NUCLEOTIDE SEQUENCE [LARGE SCALE GENOMIC DNA]</scope>
    <source>
        <strain evidence="11 12">DSM 9705</strain>
    </source>
</reference>
<evidence type="ECO:0000256" key="4">
    <source>
        <dbReference type="ARBA" id="ARBA00022679"/>
    </source>
</evidence>
<dbReference type="SUPFAM" id="SSF47384">
    <property type="entry name" value="Homodimeric domain of signal transducing histidine kinase"/>
    <property type="match status" value="1"/>
</dbReference>
<evidence type="ECO:0000256" key="5">
    <source>
        <dbReference type="ARBA" id="ARBA00022741"/>
    </source>
</evidence>
<dbReference type="GO" id="GO:0000155">
    <property type="term" value="F:phosphorelay sensor kinase activity"/>
    <property type="evidence" value="ECO:0007669"/>
    <property type="project" value="InterPro"/>
</dbReference>
<dbReference type="Gene3D" id="3.30.565.10">
    <property type="entry name" value="Histidine kinase-like ATPase, C-terminal domain"/>
    <property type="match status" value="1"/>
</dbReference>
<dbReference type="EMBL" id="FQXS01000001">
    <property type="protein sequence ID" value="SHH30847.1"/>
    <property type="molecule type" value="Genomic_DNA"/>
</dbReference>
<dbReference type="Gene3D" id="3.30.450.20">
    <property type="entry name" value="PAS domain"/>
    <property type="match status" value="1"/>
</dbReference>
<accession>A0A1M5RWW1</accession>
<evidence type="ECO:0000259" key="9">
    <source>
        <dbReference type="PROSITE" id="PS50109"/>
    </source>
</evidence>
<keyword evidence="5" id="KW-0547">Nucleotide-binding</keyword>
<dbReference type="InterPro" id="IPR036890">
    <property type="entry name" value="HATPase_C_sf"/>
</dbReference>
<keyword evidence="7" id="KW-0067">ATP-binding</keyword>
<dbReference type="CDD" id="cd00082">
    <property type="entry name" value="HisKA"/>
    <property type="match status" value="1"/>
</dbReference>
<dbReference type="InterPro" id="IPR004358">
    <property type="entry name" value="Sig_transdc_His_kin-like_C"/>
</dbReference>
<dbReference type="EC" id="2.7.13.3" evidence="2"/>
<keyword evidence="8" id="KW-0902">Two-component regulatory system</keyword>
<dbReference type="NCBIfam" id="TIGR00229">
    <property type="entry name" value="sensory_box"/>
    <property type="match status" value="1"/>
</dbReference>
<dbReference type="InterPro" id="IPR003661">
    <property type="entry name" value="HisK_dim/P_dom"/>
</dbReference>
<feature type="domain" description="Histidine kinase" evidence="9">
    <location>
        <begin position="372"/>
        <end position="595"/>
    </location>
</feature>
<dbReference type="CDD" id="cd00130">
    <property type="entry name" value="PAS"/>
    <property type="match status" value="1"/>
</dbReference>
<dbReference type="InterPro" id="IPR025847">
    <property type="entry name" value="MEDS_domain"/>
</dbReference>
<dbReference type="PROSITE" id="PS50113">
    <property type="entry name" value="PAC"/>
    <property type="match status" value="1"/>
</dbReference>
<dbReference type="SMART" id="SM00388">
    <property type="entry name" value="HisKA"/>
    <property type="match status" value="1"/>
</dbReference>
<dbReference type="Proteomes" id="UP000184139">
    <property type="component" value="Unassembled WGS sequence"/>
</dbReference>
<sequence>MHETKTIEALRAGDHLCCIFESEAEHRALVTPYIRSGLERNERVLYIVDTRTTAQIRRYLQQDGIDPEPYCASGQLLILPAEETYLLGGSFDPETMLTLLRQATRQAVEDGYAALRITGEMTWMLRGAPGSEGLIEYEAKLNRIIPGSAALAICQYDRRRFSPDLLNAVIDTHPFVVIGPEVIENPYYIHPDVYLSEQRPALKLESRLESLRQHQLSRDQLTDAYRYSQETSLRLDAALKAARIGLWDWNLTDDTLHVTLEWEAENGRGLCEEVLDLSDWRARLHPEDLEQARIVKDEAIAEGNGSYDLEYRLLAPEGSYHWFFARASIHHDEDGQPTRIIGAHIDISRHKEMEARYRQARRLEALGRLAGGVAHEYNNMLGVIIGQAEMALEDASPGNPLRYHLEQIMTAATRSANLTGEILAFAQRQTAASETIDLNDIINGLLPMMRQLIGASVTLSWRPGAALWPIVINPDQIGLILSHLCSNARDALAGVGSVVIETGNEEIDRSACTHRSDAVPGGYVVLSINDNGPGMDQNVLEIVFEPFFTTKEVGQGPGLGLPTVHGIVMQNDGFIDVISTPGEGMTFRLYFPAHHRE</sequence>
<dbReference type="SMART" id="SM00086">
    <property type="entry name" value="PAC"/>
    <property type="match status" value="1"/>
</dbReference>
<evidence type="ECO:0000259" key="10">
    <source>
        <dbReference type="PROSITE" id="PS50113"/>
    </source>
</evidence>
<evidence type="ECO:0000256" key="6">
    <source>
        <dbReference type="ARBA" id="ARBA00022777"/>
    </source>
</evidence>
<evidence type="ECO:0000256" key="7">
    <source>
        <dbReference type="ARBA" id="ARBA00022840"/>
    </source>
</evidence>
<evidence type="ECO:0000256" key="8">
    <source>
        <dbReference type="ARBA" id="ARBA00023012"/>
    </source>
</evidence>
<dbReference type="GO" id="GO:0005524">
    <property type="term" value="F:ATP binding"/>
    <property type="evidence" value="ECO:0007669"/>
    <property type="project" value="UniProtKB-KW"/>
</dbReference>
<keyword evidence="3" id="KW-0597">Phosphoprotein</keyword>
<keyword evidence="4" id="KW-0808">Transferase</keyword>
<dbReference type="AlphaFoldDB" id="A0A1M5RWW1"/>
<dbReference type="InterPro" id="IPR003594">
    <property type="entry name" value="HATPase_dom"/>
</dbReference>
<evidence type="ECO:0000256" key="3">
    <source>
        <dbReference type="ARBA" id="ARBA00022553"/>
    </source>
</evidence>
<dbReference type="SUPFAM" id="SSF55874">
    <property type="entry name" value="ATPase domain of HSP90 chaperone/DNA topoisomerase II/histidine kinase"/>
    <property type="match status" value="1"/>
</dbReference>
<dbReference type="PANTHER" id="PTHR43065:SF46">
    <property type="entry name" value="C4-DICARBOXYLATE TRANSPORT SENSOR PROTEIN DCTB"/>
    <property type="match status" value="1"/>
</dbReference>
<dbReference type="InterPro" id="IPR005467">
    <property type="entry name" value="His_kinase_dom"/>
</dbReference>
<evidence type="ECO:0000256" key="1">
    <source>
        <dbReference type="ARBA" id="ARBA00000085"/>
    </source>
</evidence>
<feature type="domain" description="PAC" evidence="10">
    <location>
        <begin position="307"/>
        <end position="359"/>
    </location>
</feature>
<name>A0A1M5RWW1_9BACT</name>
<dbReference type="SUPFAM" id="SSF55785">
    <property type="entry name" value="PYP-like sensor domain (PAS domain)"/>
    <property type="match status" value="1"/>
</dbReference>
<evidence type="ECO:0000256" key="2">
    <source>
        <dbReference type="ARBA" id="ARBA00012438"/>
    </source>
</evidence>
<dbReference type="SMART" id="SM00387">
    <property type="entry name" value="HATPase_c"/>
    <property type="match status" value="1"/>
</dbReference>
<dbReference type="InterPro" id="IPR000014">
    <property type="entry name" value="PAS"/>
</dbReference>
<dbReference type="InterPro" id="IPR001610">
    <property type="entry name" value="PAC"/>
</dbReference>
<dbReference type="OrthoDB" id="9806821at2"/>
<evidence type="ECO:0000313" key="12">
    <source>
        <dbReference type="Proteomes" id="UP000184139"/>
    </source>
</evidence>
<dbReference type="Pfam" id="PF08447">
    <property type="entry name" value="PAS_3"/>
    <property type="match status" value="1"/>
</dbReference>
<dbReference type="RefSeq" id="WP_073372825.1">
    <property type="nucleotide sequence ID" value="NZ_FQXS01000001.1"/>
</dbReference>
<dbReference type="InterPro" id="IPR036097">
    <property type="entry name" value="HisK_dim/P_sf"/>
</dbReference>
<organism evidence="11 12">
    <name type="scientific">Desulfofustis glycolicus DSM 9705</name>
    <dbReference type="NCBI Taxonomy" id="1121409"/>
    <lineage>
        <taxon>Bacteria</taxon>
        <taxon>Pseudomonadati</taxon>
        <taxon>Thermodesulfobacteriota</taxon>
        <taxon>Desulfobulbia</taxon>
        <taxon>Desulfobulbales</taxon>
        <taxon>Desulfocapsaceae</taxon>
        <taxon>Desulfofustis</taxon>
    </lineage>
</organism>
<dbReference type="InterPro" id="IPR013655">
    <property type="entry name" value="PAS_fold_3"/>
</dbReference>
<evidence type="ECO:0000313" key="11">
    <source>
        <dbReference type="EMBL" id="SHH30847.1"/>
    </source>
</evidence>
<dbReference type="Pfam" id="PF02518">
    <property type="entry name" value="HATPase_c"/>
    <property type="match status" value="1"/>
</dbReference>
<dbReference type="InterPro" id="IPR035965">
    <property type="entry name" value="PAS-like_dom_sf"/>
</dbReference>